<evidence type="ECO:0000313" key="1">
    <source>
        <dbReference type="EMBL" id="KAF2655980.1"/>
    </source>
</evidence>
<proteinExistence type="predicted"/>
<reference evidence="1" key="1">
    <citation type="journal article" date="2020" name="Stud. Mycol.">
        <title>101 Dothideomycetes genomes: a test case for predicting lifestyles and emergence of pathogens.</title>
        <authorList>
            <person name="Haridas S."/>
            <person name="Albert R."/>
            <person name="Binder M."/>
            <person name="Bloem J."/>
            <person name="Labutti K."/>
            <person name="Salamov A."/>
            <person name="Andreopoulos B."/>
            <person name="Baker S."/>
            <person name="Barry K."/>
            <person name="Bills G."/>
            <person name="Bluhm B."/>
            <person name="Cannon C."/>
            <person name="Castanera R."/>
            <person name="Culley D."/>
            <person name="Daum C."/>
            <person name="Ezra D."/>
            <person name="Gonzalez J."/>
            <person name="Henrissat B."/>
            <person name="Kuo A."/>
            <person name="Liang C."/>
            <person name="Lipzen A."/>
            <person name="Lutzoni F."/>
            <person name="Magnuson J."/>
            <person name="Mondo S."/>
            <person name="Nolan M."/>
            <person name="Ohm R."/>
            <person name="Pangilinan J."/>
            <person name="Park H.-J."/>
            <person name="Ramirez L."/>
            <person name="Alfaro M."/>
            <person name="Sun H."/>
            <person name="Tritt A."/>
            <person name="Yoshinaga Y."/>
            <person name="Zwiers L.-H."/>
            <person name="Turgeon B."/>
            <person name="Goodwin S."/>
            <person name="Spatafora J."/>
            <person name="Crous P."/>
            <person name="Grigoriev I."/>
        </authorList>
    </citation>
    <scope>NUCLEOTIDE SEQUENCE</scope>
    <source>
        <strain evidence="1">CBS 122681</strain>
    </source>
</reference>
<dbReference type="Proteomes" id="UP000799324">
    <property type="component" value="Unassembled WGS sequence"/>
</dbReference>
<dbReference type="AlphaFoldDB" id="A0A6A6T865"/>
<protein>
    <submittedName>
        <fullName evidence="1">Uncharacterized protein</fullName>
    </submittedName>
</protein>
<gene>
    <name evidence="1" type="ORF">K491DRAFT_715823</name>
</gene>
<keyword evidence="2" id="KW-1185">Reference proteome</keyword>
<organism evidence="1 2">
    <name type="scientific">Lophiostoma macrostomum CBS 122681</name>
    <dbReference type="NCBI Taxonomy" id="1314788"/>
    <lineage>
        <taxon>Eukaryota</taxon>
        <taxon>Fungi</taxon>
        <taxon>Dikarya</taxon>
        <taxon>Ascomycota</taxon>
        <taxon>Pezizomycotina</taxon>
        <taxon>Dothideomycetes</taxon>
        <taxon>Pleosporomycetidae</taxon>
        <taxon>Pleosporales</taxon>
        <taxon>Lophiostomataceae</taxon>
        <taxon>Lophiostoma</taxon>
    </lineage>
</organism>
<evidence type="ECO:0000313" key="2">
    <source>
        <dbReference type="Proteomes" id="UP000799324"/>
    </source>
</evidence>
<name>A0A6A6T865_9PLEO</name>
<sequence>MSSLFFNSGTTRVTPTPCFYNHEGVYAQDRYSLTFFPEFKESSSESTEEHFEKQTPDVDVSEVMSLDYMPSLEEQEIAYALYKTDSSDIIIMPKSRKNTHSHTPRDTTFDDFVPDRNMPSMGYLDRVEESKQQNSTGARFKAFAKKVTKTIANAIMR</sequence>
<dbReference type="EMBL" id="MU004342">
    <property type="protein sequence ID" value="KAF2655980.1"/>
    <property type="molecule type" value="Genomic_DNA"/>
</dbReference>
<accession>A0A6A6T865</accession>